<organism evidence="5 6">
    <name type="scientific">Streptomyces griseofuscus</name>
    <dbReference type="NCBI Taxonomy" id="146922"/>
    <lineage>
        <taxon>Bacteria</taxon>
        <taxon>Bacillati</taxon>
        <taxon>Actinomycetota</taxon>
        <taxon>Actinomycetes</taxon>
        <taxon>Kitasatosporales</taxon>
        <taxon>Streptomycetaceae</taxon>
        <taxon>Streptomyces</taxon>
    </lineage>
</organism>
<sequence>MADLDAAAWQDQLAQCYPGPVYVYDLDRVTAAVEDLRAALPAPSLLYYSLKANPHDDVVRALRIAGCRAEISSVGELACALGAGFRGAEILYTGPGKTDGEIAHALRHGILDFSVESAHELRRLDRIAAVDDSRPRVLLRVNGARAAPAGGLHMTGTPSQFGIDLELLGPALAVSARCPRIDLTGLHLFSMTNAVDEPSLIQELRRSIATAAEVCDQYGFAPRMLDLGGGFAAPYTQSGRRPGYPGLAQALRQDLDLLFPAWRTGAPVIAFESGRHLVADCGTLICTVTEVKNSKGKQFVVLDAGVNALGGLSGTGRLLPLSVEPVDIPRAADASDAAQVSGPAVTSARIVGPLCTPADLLGREVPVPRLRPGDRIAIPNVGAYGLTTGLLGFLSRPAPTELVVRGGSVVSASRLELKRVPVEREWEDDAMG</sequence>
<dbReference type="InterPro" id="IPR022644">
    <property type="entry name" value="De-COase2_N"/>
</dbReference>
<dbReference type="InterPro" id="IPR009006">
    <property type="entry name" value="Ala_racemase/Decarboxylase_C"/>
</dbReference>
<dbReference type="Pfam" id="PF00278">
    <property type="entry name" value="Orn_DAP_Arg_deC"/>
    <property type="match status" value="1"/>
</dbReference>
<dbReference type="Proteomes" id="UP000276379">
    <property type="component" value="Unassembled WGS sequence"/>
</dbReference>
<reference evidence="5 6" key="1">
    <citation type="submission" date="2017-10" db="EMBL/GenBank/DDBJ databases">
        <title>Draft genome of actinobacteria isolated from guarana (Paullinia cupana (Mart.) Ducke.</title>
        <authorList>
            <person name="Siqueira K.A."/>
            <person name="Liotti R.G."/>
            <person name="Mendes T.A."/>
            <person name="Soares M.A."/>
        </authorList>
    </citation>
    <scope>NUCLEOTIDE SEQUENCE [LARGE SCALE GENOMIC DNA]</scope>
    <source>
        <strain evidence="5 6">199</strain>
    </source>
</reference>
<dbReference type="GO" id="GO:0008836">
    <property type="term" value="F:diaminopimelate decarboxylase activity"/>
    <property type="evidence" value="ECO:0007669"/>
    <property type="project" value="TreeGrafter"/>
</dbReference>
<feature type="domain" description="Orn/DAP/Arg decarboxylase 2 N-terminal" evidence="4">
    <location>
        <begin position="27"/>
        <end position="279"/>
    </location>
</feature>
<evidence type="ECO:0000313" key="5">
    <source>
        <dbReference type="EMBL" id="RRQ79238.1"/>
    </source>
</evidence>
<dbReference type="EMBL" id="PDES01000019">
    <property type="protein sequence ID" value="RRQ79238.1"/>
    <property type="molecule type" value="Genomic_DNA"/>
</dbReference>
<evidence type="ECO:0000259" key="4">
    <source>
        <dbReference type="Pfam" id="PF02784"/>
    </source>
</evidence>
<dbReference type="Pfam" id="PF02784">
    <property type="entry name" value="Orn_Arg_deC_N"/>
    <property type="match status" value="1"/>
</dbReference>
<accession>A0A3R8RF80</accession>
<name>A0A3R8RF80_9ACTN</name>
<comment type="cofactor">
    <cofactor evidence="1">
        <name>pyridoxal 5'-phosphate</name>
        <dbReference type="ChEBI" id="CHEBI:597326"/>
    </cofactor>
</comment>
<dbReference type="InterPro" id="IPR022643">
    <property type="entry name" value="De-COase2_C"/>
</dbReference>
<protein>
    <submittedName>
        <fullName evidence="5">Decarboxylase</fullName>
    </submittedName>
</protein>
<evidence type="ECO:0000256" key="1">
    <source>
        <dbReference type="ARBA" id="ARBA00001933"/>
    </source>
</evidence>
<dbReference type="PANTHER" id="PTHR43727:SF2">
    <property type="entry name" value="GROUP IV DECARBOXYLASE"/>
    <property type="match status" value="1"/>
</dbReference>
<feature type="domain" description="Orn/DAP/Arg decarboxylase 2 C-terminal" evidence="3">
    <location>
        <begin position="22"/>
        <end position="382"/>
    </location>
</feature>
<evidence type="ECO:0000256" key="2">
    <source>
        <dbReference type="ARBA" id="ARBA00022898"/>
    </source>
</evidence>
<dbReference type="AlphaFoldDB" id="A0A3R8RF80"/>
<dbReference type="Gene3D" id="2.40.37.10">
    <property type="entry name" value="Lyase, Ornithine Decarboxylase, Chain A, domain 1"/>
    <property type="match status" value="1"/>
</dbReference>
<keyword evidence="6" id="KW-1185">Reference proteome</keyword>
<evidence type="ECO:0000259" key="3">
    <source>
        <dbReference type="Pfam" id="PF00278"/>
    </source>
</evidence>
<dbReference type="InterPro" id="IPR029066">
    <property type="entry name" value="PLP-binding_barrel"/>
</dbReference>
<comment type="caution">
    <text evidence="5">The sequence shown here is derived from an EMBL/GenBank/DDBJ whole genome shotgun (WGS) entry which is preliminary data.</text>
</comment>
<dbReference type="SUPFAM" id="SSF50621">
    <property type="entry name" value="Alanine racemase C-terminal domain-like"/>
    <property type="match status" value="1"/>
</dbReference>
<dbReference type="RefSeq" id="WP_125215086.1">
    <property type="nucleotide sequence ID" value="NZ_PDES01000019.1"/>
</dbReference>
<proteinExistence type="predicted"/>
<dbReference type="GO" id="GO:0009089">
    <property type="term" value="P:lysine biosynthetic process via diaminopimelate"/>
    <property type="evidence" value="ECO:0007669"/>
    <property type="project" value="TreeGrafter"/>
</dbReference>
<dbReference type="Gene3D" id="3.20.20.10">
    <property type="entry name" value="Alanine racemase"/>
    <property type="match status" value="1"/>
</dbReference>
<gene>
    <name evidence="5" type="ORF">CQW44_34840</name>
</gene>
<evidence type="ECO:0000313" key="6">
    <source>
        <dbReference type="Proteomes" id="UP000276379"/>
    </source>
</evidence>
<dbReference type="PANTHER" id="PTHR43727">
    <property type="entry name" value="DIAMINOPIMELATE DECARBOXYLASE"/>
    <property type="match status" value="1"/>
</dbReference>
<keyword evidence="2" id="KW-0663">Pyridoxal phosphate</keyword>
<dbReference type="SUPFAM" id="SSF51419">
    <property type="entry name" value="PLP-binding barrel"/>
    <property type="match status" value="1"/>
</dbReference>